<feature type="domain" description="Cadherin" evidence="21">
    <location>
        <begin position="2831"/>
        <end position="2940"/>
    </location>
</feature>
<gene>
    <name evidence="22" type="primary">FAT1</name>
    <name evidence="22" type="synonym">fat1a</name>
</gene>
<dbReference type="Proteomes" id="UP000694546">
    <property type="component" value="Chromosome 3"/>
</dbReference>
<keyword evidence="13" id="KW-0325">Glycoprotein</keyword>
<dbReference type="InterPro" id="IPR001791">
    <property type="entry name" value="Laminin_G"/>
</dbReference>
<feature type="domain" description="Cadherin" evidence="21">
    <location>
        <begin position="3464"/>
        <end position="3568"/>
    </location>
</feature>
<dbReference type="Pfam" id="PF00028">
    <property type="entry name" value="Cadherin"/>
    <property type="match status" value="28"/>
</dbReference>
<dbReference type="PRINTS" id="PR00205">
    <property type="entry name" value="CADHERIN"/>
</dbReference>
<feature type="domain" description="Cadherin" evidence="21">
    <location>
        <begin position="927"/>
        <end position="1033"/>
    </location>
</feature>
<keyword evidence="7" id="KW-0677">Repeat</keyword>
<feature type="domain" description="Cadherin" evidence="21">
    <location>
        <begin position="149"/>
        <end position="256"/>
    </location>
</feature>
<keyword evidence="11 17" id="KW-0472">Membrane</keyword>
<dbReference type="FunFam" id="2.60.40.60:FF:000058">
    <property type="entry name" value="FAT atypical cadherin 3"/>
    <property type="match status" value="1"/>
</dbReference>
<feature type="domain" description="Cadherin" evidence="21">
    <location>
        <begin position="34"/>
        <end position="148"/>
    </location>
</feature>
<dbReference type="Ensembl" id="ENSGMOT00000053142.1">
    <property type="protein sequence ID" value="ENSGMOP00000036088.1"/>
    <property type="gene ID" value="ENSGMOG00000000811.2"/>
</dbReference>
<feature type="compositionally biased region" description="Low complexity" evidence="16">
    <location>
        <begin position="4567"/>
        <end position="4598"/>
    </location>
</feature>
<evidence type="ECO:0000256" key="11">
    <source>
        <dbReference type="ARBA" id="ARBA00023136"/>
    </source>
</evidence>
<feature type="disulfide bond" evidence="15">
    <location>
        <begin position="3823"/>
        <end position="3840"/>
    </location>
</feature>
<dbReference type="FunFam" id="2.60.40.60:FF:000039">
    <property type="entry name" value="FAT atypical cadherin 3"/>
    <property type="match status" value="1"/>
</dbReference>
<dbReference type="FunFam" id="2.60.40.60:FF:000059">
    <property type="entry name" value="FAT atypical cadherin 3"/>
    <property type="match status" value="1"/>
</dbReference>
<feature type="domain" description="Cadherin" evidence="21">
    <location>
        <begin position="1904"/>
        <end position="1999"/>
    </location>
</feature>
<dbReference type="GO" id="GO:0016342">
    <property type="term" value="C:catenin complex"/>
    <property type="evidence" value="ECO:0007669"/>
    <property type="project" value="TreeGrafter"/>
</dbReference>
<feature type="domain" description="Laminin G" evidence="19">
    <location>
        <begin position="3853"/>
        <end position="4038"/>
    </location>
</feature>
<evidence type="ECO:0000256" key="3">
    <source>
        <dbReference type="ARBA" id="ARBA00022475"/>
    </source>
</evidence>
<feature type="domain" description="Cadherin" evidence="21">
    <location>
        <begin position="822"/>
        <end position="926"/>
    </location>
</feature>
<feature type="domain" description="Cadherin" evidence="21">
    <location>
        <begin position="3047"/>
        <end position="3148"/>
    </location>
</feature>
<dbReference type="InterPro" id="IPR020894">
    <property type="entry name" value="Cadherin_CS"/>
</dbReference>
<dbReference type="RefSeq" id="XP_030206769.1">
    <property type="nucleotide sequence ID" value="XM_030350909.1"/>
</dbReference>
<feature type="domain" description="Cadherin" evidence="21">
    <location>
        <begin position="1790"/>
        <end position="1903"/>
    </location>
</feature>
<dbReference type="FunFam" id="2.60.40.60:FF:000080">
    <property type="entry name" value="FAT atypical cadherin 1"/>
    <property type="match status" value="1"/>
</dbReference>
<dbReference type="FunFam" id="2.60.40.60:FF:000037">
    <property type="entry name" value="FAT atypical cadherin 1"/>
    <property type="match status" value="1"/>
</dbReference>
<dbReference type="SUPFAM" id="SSF49313">
    <property type="entry name" value="Cadherin-like"/>
    <property type="match status" value="33"/>
</dbReference>
<feature type="domain" description="Cadherin" evidence="21">
    <location>
        <begin position="2618"/>
        <end position="2724"/>
    </location>
</feature>
<dbReference type="FunFam" id="2.10.25.10:FF:000057">
    <property type="entry name" value="protocadherin Fat 1 isoform X2"/>
    <property type="match status" value="1"/>
</dbReference>
<evidence type="ECO:0000256" key="7">
    <source>
        <dbReference type="ARBA" id="ARBA00022737"/>
    </source>
</evidence>
<dbReference type="CDD" id="cd00110">
    <property type="entry name" value="LamG"/>
    <property type="match status" value="1"/>
</dbReference>
<sequence>MGKYLILPVLLLLEHLCGCTGNQRVARSATMQFTHSVYNTTIYENSAAKTFLESHAKMGIYIADPAWEIRYKIVAGDNENLFKAEEYLLGDFSFLRIRTKGGSTAILNREVRDHYVLTVKATERGTNLEARARVKVQVLDTNDLRPLFSPTSYSISLLENTAIRTSVAKVTATDADIGTNGEYYYSFTDWTDMFAVHPTSGVVTLTGKLDYSETKLYELEILAVDRGMKLYGSSGFSSMAKLTVRIEQANEHAPVITAVALAPSDADRDPTYAVVMVEDNDQGQNGEIASLSVVAGDPLQQFKAVRSSPGSKAYKIKAVKDVDWDSQPFGYNLTLQAKDKGSLPRFSSAKLIHVTSPQFKMGPSKFDKTIYRVNLSEFAPLHTPVVMVMALPKHSQLKYAFKHKSEKNRFSINPDTGLITTAGPINADNAPRYELDVMTADKKAFTKVIIDVNDVNNNAPEFKQTSYKASVDENVPVGTSVLEVKATDLDRGENGYVTYSITNVMPQPFVIEYFSGVISTSEVLDYELMPRIYNLKVRASDWGSPFRREVEASVTITLNNLNDNKPLFENIDCEVTVPRDHGVGEQITTVSAIDADELQLVHYNIKAGNELDLFELNANSGVLSLKQTLIDGEASKVSFHGLQITASDGEHETQSMVMNITVITARKPVQLKCIDTGVATMLAEKLLQGGKIHTQAEPEDNFMDIHSVNRFTPQFAESFPSAMEVREDLPIGARIVHLSATDTDSGFNGKLVYVISGGDTESRFIVDMESGWLLVNAPLDRETTDHYTLNVTVYDLGIPQKSSSRLLDVKILDANDNSPQFLQDSYSVEISENTPVGTEIIQVDSTDKDLGDNGIVKYSILGGTDHFTINEDTGLVTVKKQLDRESLPVYVLKVAARDQAVAEPQLVSTVLLKVILEDVNDNPPKFVPPKYRVRVREDLPVGAVIMWLEAHDPDVGPSSQVRYSLIDSGDGHFDVDKLSGAVRIAKTLDYEQRQVFNLTAKAKDKGKPMSLSSTCFIEVDVVDINENINRPQFRSFLDKGFIKEDVPVGTSVMKVSAQDEDEGRDGEIRYSIRDGSGLGIFTIDEETGIIRTQELLDHETTAHYWLTVYASDRGVVSLSTFVEVYIEVQDVNDNAPQTSEPVYYPSVMENSPKDVSIIQIEAVDPDAKASDKLSYRITSGNPQGFFNINGRTGLVTTTSRKLDREQQDEHILEVTISDHGVPAKSTTARVIVRVLDENDNRPQFLEKIYKIKLPERERADRERVTKRDPVYRVVALDRDTGPNAEISYSIEDGDERGKFFIEPKTGAVSSKKFSSAGEYDILTIKAVDNGRPQKSATCRLHIEWIPKPLVSEDAAPLAFEESPYSFSVMESDPVSHMVGVIVTESSDVDVWFEITDDLEDSGMFYILQMACDHNCTAEGGNYDSRFEVHKASGTLIVARPLDAEQKSNYNLTVEATDGTRTVSTQVLVRVIDTNNHRPQFSQQRYNVSVAEDTPADTEVLRIAAADEDEKNKLTFTLLSSTDPFSLKKFRLDPGTGVLYTAEALDHETMRQHTLTVMVRDQDIPVKRNLVRVVINVVDTNDNAPWFVDAPYSGRVFESAAIGSAVLQVTALDKDQGRNAEIVYSIESGNVANTFAMDPVLGTITVAKELDRSKKNHFELIVKASDRGTSPLSTTAAVLILVTVSDNAAPKFTEKYFSAEVSESAHPGSFVCLVTATSQSSVFYQIKAGNINNAFDINPNSGVVVIQRVLDYETTPEYKLIIQATNMAGLASNTTMLIHLKDENDNAPLFLQREFTGMISESAGVSSVVLTLESTPLVIRASDADGDHNAMLVYQIVEPFALNYFAIDSNTGAIRTITTLDYEQRQVFRFTVQVHDLGMPRLFSEAAANVTVNIINVNDCPPLLSQEVYEANVLLPTYKGVEVIQVNANDSDANAQFLFSISEGNIGDKFKMDPSSGVIAIQNVTQLRSRYELKVRVSDGRFANTATVKINVKENKEPRLKFTRESYKAFVQENSSERKTLAVIAAVGNQVNEPLFYTILNPDKRFQVSHTSGVLSTTGIPFDREEQDSFDIIVEVTRHDQPEDVAHVLVAVKVEDENDNTPMFMNLPYHALVQMDAEEGHAIRQVTAVDKDLGKNADVYFHLKEHQEHFQISPSGEISLKMKLDSESLKTYSVVVVAKDSGDPARSSEVEVPITVVDKATPVFEKTFYSVEIPENIPEHTPVVHVQANDSEGPRIVYTISEGDPFKQFSVDFNTGVLHVIQPLDFESHPAYRLSLRATDSLTGAHSEVFVDIILEDINDNAPEFLSKSYYANISEASVIGSSVLKVAAKDLDTGNNQEITYQLVEEKGKSSDYFTIDRTTGIIRTAQMLDHEETPNLKLTVRAIDGGIPALSSDVTVAIDVIDLNDNAPVFTKTLYEVTVNELAQRGHFITQVQASDADSSDSEKLSFYIVSGNEDQSFAMDKHTGAIIISNHRRPHMLPLYNLTVSVSDGVFRSTAFVQVTIIGANFHNPTFPQVDYVVELVENSPVGTLVMEAKATDDDEGIYGAITYHIVNEFARDKFSVSENGEIFTLESLDRENAVEKVIPISLIAQDGGGKVGFCVINVILTDVNDNTPQFRAAEYKATIASDAPRGTSVTRIAASDIDEGSNADIYYAIEADVESVEENFEIHPSTGVIVTKESLIGLEGELYAFFVSAKDAGNTPRQSVIQVYIRIVSPEVPVPKFVEPNYRFTISEDLLIGTEIDVIQAESVQPVSYILLTGNTPESNRDEVFVVDPDSGALKLEKALDHETTKWYQLTLLAQSKHENLEVVASVHINIQVKDLNDNKPVFESDPYEAVVVENLPGGTSVIQVRATDLDTGANGQVVYSLDSEQSSQEIAELFAINTETGWLTTLKELDREKISKYTISVLAMDRGDKVQHVTDAKVVVTVADVNDNPPRFTAEIYKGTVSEDDPPPSGVIAILSTTDADSEEINRRVNYFITGGDPLGQFAIEHIQNEWKVSVRKPLDREEKDNYLLNITATDGIFAAKAVVEVKVLDANDNSPVCEKSLYTERVPEDSPAGRLILQVSATDADIRSNAQISYELQGAGAELFTIDADTGELKTSQPLDREDRDEHRFRVRALDGGGRYCEADVHLAVDDANDNPPRFTSDPYAVTVFENTETGTFVAKLLASDLDTGLNSDILYSLADSADGHFSIDERTGVVSLEKVLDREVQAVYELRARAADQGSPRRLSALCTVVVSVLDINDNPPVFEHREYVATLAEDVAAGTQVLRVQASSRDADAAGQISYGIISGNEHGMFSVDPLSGDIFVIEALDYEASHEYYLTVEATDGGSPPLSDMATVNINLTDVNDNSPVFSQETYMAVVSEDAEPGKAVVTVVAEDADGPSYSHVRYSIADGNQGSLFTIDPIRGELKVARQLDRERTSGYTLTVVASDNGSPARSSVAAVNVDVSDVNDNPPLFAQANYSLIIQENRPKGTSVLQLSVSDRDATHNGPPFHFAIVDGNEGDAFEISQQGALVAVGPLNKKGREHYLLQAQVSDSGKPQLLSTAFISVRVIEESVYPPAVLPLDIFISTADDEYPGGVLGKIHATDQDIYDTLTYSLAPTPQDGLPFTVSASDGKVIARQPLDVGHYPLNVTVTDGRFTTPADVTVHVRQATEQALANSIAVRFASIAPEEFIGDYWRNFQRALRNIAGVRRSEVQLVSLQPTEAGDLDVLLALERSGSPYQPQEVVFRKLNSSAAVIEEMTGVRIVRVVMKLCADIDCPLHFCDEVVSLDKSSMSTYSTARLSFVTPRHQRAATCQCEGGKCPMENKLCDNSPCPEGTECVADQTEASYSCVCPQGQTGQCTDGPSLTFGGAGYVRYRLLENENKEEMKLSLRLRTLSSHATVMYAKGTDYSILEIVNGRLQYRFDCGSGPGIVSVHSTQVNDGDWHSVSLDVNGNYAKLVLDRVHAASGAAPGTLRTLNLDDSIYFGGHARQHASSGAGRHGRSLPATNGLRGCVEAIRLNGQELPLNAKAVRPHAVLEDVVDVTPGCALLPVESCAINPCINGGTCSTLPNGGFFCRCPASFMGTHCESAISPCASNPCLYGGTCATRGEDFYCQCRGQYSGQRCQLGPYCRDNPCKNSGKCIDSLDGPVCECDFGFQGDRCLTDVDECSKSPCSNGGLCQNTYGSYRCNCSLGYAGPACTVHSEVRNDFVSNAWNIGLEEVIGIVVFVASIFLLVLIFILIRKRACRGGAKGRDRDDDRHHHRMSGAHHAFMQRPYFDAKLSKNIYSDVPPQVPVRPISYTPSIPSDSRNNLDRNSFEGSAIPEHPEFSTFNPDAGHGHRKTVAVCSVAPNLPPPPSSNSVSDSDSIQKPSWDYDYDCKYPKVVDLEPCLKKPVEDSACHPYNTRGSMSEVQSLSSFQSESCDDNESFLTHDHKNSRGYHWDTSDWMPSVQLPGIQEFPQYEVVESPPAPLYSDRDSALDTDYYPGGFDIESDFPPPPDHYPPGDELPPPPPLPEYGPDRFDSLRPPGRDHPGAAPASPGPPGGVRQRPALPQLYDLNQYLPQHSYPAGEGGAEAQGQAAASTAAAAAATPPSATRGSPSPPSSTMGTGGYRGGYPMGYGRDFEAPALDNMSLSLYTSTASCSDMSACCEESDAVISDYESGDEGRFGRTSIPGLDSQQHTEV</sequence>
<evidence type="ECO:0000256" key="14">
    <source>
        <dbReference type="PROSITE-ProRule" id="PRU00043"/>
    </source>
</evidence>
<dbReference type="Pfam" id="PF00008">
    <property type="entry name" value="EGF"/>
    <property type="match status" value="2"/>
</dbReference>
<feature type="domain" description="Cadherin" evidence="21">
    <location>
        <begin position="1587"/>
        <end position="1691"/>
    </location>
</feature>
<feature type="domain" description="Cadherin" evidence="21">
    <location>
        <begin position="2104"/>
        <end position="2203"/>
    </location>
</feature>
<dbReference type="SUPFAM" id="SSF57196">
    <property type="entry name" value="EGF/Laminin"/>
    <property type="match status" value="4"/>
</dbReference>
<dbReference type="PROSITE" id="PS50268">
    <property type="entry name" value="CADHERIN_2"/>
    <property type="match status" value="33"/>
</dbReference>
<dbReference type="SUPFAM" id="SSF49899">
    <property type="entry name" value="Concanavalin A-like lectins/glucanases"/>
    <property type="match status" value="1"/>
</dbReference>
<evidence type="ECO:0000256" key="16">
    <source>
        <dbReference type="SAM" id="MobiDB-lite"/>
    </source>
</evidence>
<dbReference type="CDD" id="cd00054">
    <property type="entry name" value="EGF_CA"/>
    <property type="match status" value="4"/>
</dbReference>
<dbReference type="FunFam" id="2.60.40.60:FF:000064">
    <property type="entry name" value="FAT atypical cadherin 1"/>
    <property type="match status" value="1"/>
</dbReference>
<dbReference type="InterPro" id="IPR015919">
    <property type="entry name" value="Cadherin-like_sf"/>
</dbReference>
<dbReference type="PROSITE" id="PS01186">
    <property type="entry name" value="EGF_2"/>
    <property type="match status" value="2"/>
</dbReference>
<dbReference type="FunFam" id="2.60.40.60:FF:000089">
    <property type="entry name" value="FAT atypical cadherin 1"/>
    <property type="match status" value="1"/>
</dbReference>
<dbReference type="InterPro" id="IPR039808">
    <property type="entry name" value="Cadherin"/>
</dbReference>
<dbReference type="PROSITE" id="PS00010">
    <property type="entry name" value="ASX_HYDROXYL"/>
    <property type="match status" value="1"/>
</dbReference>
<dbReference type="FunFam" id="2.60.40.60:FF:000079">
    <property type="entry name" value="FAT atypical cadherin 1"/>
    <property type="match status" value="1"/>
</dbReference>
<feature type="domain" description="Cadherin" evidence="21">
    <location>
        <begin position="367"/>
        <end position="462"/>
    </location>
</feature>
<dbReference type="CDD" id="cd11304">
    <property type="entry name" value="Cadherin_repeat"/>
    <property type="match status" value="33"/>
</dbReference>
<keyword evidence="9" id="KW-0130">Cell adhesion</keyword>
<dbReference type="PANTHER" id="PTHR24027:SF438">
    <property type="entry name" value="CADHERIN 23"/>
    <property type="match status" value="1"/>
</dbReference>
<evidence type="ECO:0000256" key="15">
    <source>
        <dbReference type="PROSITE-ProRule" id="PRU00076"/>
    </source>
</evidence>
<evidence type="ECO:0000256" key="12">
    <source>
        <dbReference type="ARBA" id="ARBA00023157"/>
    </source>
</evidence>
<feature type="signal peptide" evidence="18">
    <location>
        <begin position="1"/>
        <end position="21"/>
    </location>
</feature>
<dbReference type="Gene3D" id="2.60.120.200">
    <property type="match status" value="1"/>
</dbReference>
<feature type="compositionally biased region" description="Pro residues" evidence="16">
    <location>
        <begin position="4486"/>
        <end position="4507"/>
    </location>
</feature>
<feature type="disulfide bond" evidence="15">
    <location>
        <begin position="4144"/>
        <end position="4153"/>
    </location>
</feature>
<feature type="domain" description="Cadherin" evidence="21">
    <location>
        <begin position="3359"/>
        <end position="3463"/>
    </location>
</feature>
<accession>A0A8C5ASS1</accession>
<evidence type="ECO:0000313" key="23">
    <source>
        <dbReference type="Proteomes" id="UP000694546"/>
    </source>
</evidence>
<feature type="disulfide bond" evidence="15">
    <location>
        <begin position="4069"/>
        <end position="4078"/>
    </location>
</feature>
<feature type="disulfide bond" evidence="15">
    <location>
        <begin position="4182"/>
        <end position="4191"/>
    </location>
</feature>
<feature type="domain" description="Cadherin" evidence="21">
    <location>
        <begin position="717"/>
        <end position="821"/>
    </location>
</feature>
<feature type="domain" description="EGF-like" evidence="20">
    <location>
        <begin position="4156"/>
        <end position="4192"/>
    </location>
</feature>
<dbReference type="GO" id="GO:0008013">
    <property type="term" value="F:beta-catenin binding"/>
    <property type="evidence" value="ECO:0007669"/>
    <property type="project" value="TreeGrafter"/>
</dbReference>
<comment type="caution">
    <text evidence="15">Lacks conserved residue(s) required for the propagation of feature annotation.</text>
</comment>
<dbReference type="InterPro" id="IPR002126">
    <property type="entry name" value="Cadherin-like_dom"/>
</dbReference>
<dbReference type="GO" id="GO:0007156">
    <property type="term" value="P:homophilic cell adhesion via plasma membrane adhesion molecules"/>
    <property type="evidence" value="ECO:0007669"/>
    <property type="project" value="InterPro"/>
</dbReference>
<feature type="domain" description="Cadherin" evidence="21">
    <location>
        <begin position="2514"/>
        <end position="2617"/>
    </location>
</feature>
<dbReference type="InterPro" id="IPR018097">
    <property type="entry name" value="EGF_Ca-bd_CS"/>
</dbReference>
<dbReference type="FunFam" id="2.60.40.60:FF:000026">
    <property type="entry name" value="FAT atypical cadherin 1"/>
    <property type="match status" value="2"/>
</dbReference>
<reference evidence="22" key="2">
    <citation type="submission" date="2025-09" db="UniProtKB">
        <authorList>
            <consortium name="Ensembl"/>
        </authorList>
    </citation>
    <scope>IDENTIFICATION</scope>
</reference>
<dbReference type="PANTHER" id="PTHR24027">
    <property type="entry name" value="CADHERIN-23"/>
    <property type="match status" value="1"/>
</dbReference>
<dbReference type="FunFam" id="2.10.25.10:FF:000154">
    <property type="entry name" value="FAT atypical cadherin 1"/>
    <property type="match status" value="1"/>
</dbReference>
<dbReference type="FunFam" id="2.60.40.60:FF:000071">
    <property type="entry name" value="FAT atypical cadherin 1"/>
    <property type="match status" value="1"/>
</dbReference>
<dbReference type="GeneTree" id="ENSGT00940000157733"/>
<evidence type="ECO:0000259" key="20">
    <source>
        <dbReference type="PROSITE" id="PS50026"/>
    </source>
</evidence>
<feature type="region of interest" description="Disordered" evidence="16">
    <location>
        <begin position="4457"/>
        <end position="4541"/>
    </location>
</feature>
<dbReference type="Pfam" id="PF02210">
    <property type="entry name" value="Laminin_G_2"/>
    <property type="match status" value="1"/>
</dbReference>
<keyword evidence="10 17" id="KW-1133">Transmembrane helix</keyword>
<dbReference type="FunFam" id="2.60.40.60:FF:000032">
    <property type="entry name" value="FAT atypical cadherin 1"/>
    <property type="match status" value="1"/>
</dbReference>
<dbReference type="SMART" id="SM00112">
    <property type="entry name" value="CA"/>
    <property type="match status" value="34"/>
</dbReference>
<proteinExistence type="predicted"/>
<evidence type="ECO:0000256" key="17">
    <source>
        <dbReference type="SAM" id="Phobius"/>
    </source>
</evidence>
<feature type="compositionally biased region" description="Gly residues" evidence="16">
    <location>
        <begin position="4599"/>
        <end position="4609"/>
    </location>
</feature>
<feature type="domain" description="Cadherin" evidence="21">
    <location>
        <begin position="3569"/>
        <end position="3679"/>
    </location>
</feature>
<dbReference type="FunFam" id="2.60.120.200:FF:000024">
    <property type="entry name" value="FAT atypical cadherin 1"/>
    <property type="match status" value="1"/>
</dbReference>
<dbReference type="GO" id="GO:0005509">
    <property type="term" value="F:calcium ion binding"/>
    <property type="evidence" value="ECO:0007669"/>
    <property type="project" value="UniProtKB-UniRule"/>
</dbReference>
<feature type="domain" description="Cadherin" evidence="21">
    <location>
        <begin position="2412"/>
        <end position="2513"/>
    </location>
</feature>
<feature type="domain" description="Cadherin" evidence="21">
    <location>
        <begin position="1139"/>
        <end position="1244"/>
    </location>
</feature>
<feature type="domain" description="Cadherin" evidence="21">
    <location>
        <begin position="1360"/>
        <end position="1480"/>
    </location>
</feature>
<evidence type="ECO:0000256" key="2">
    <source>
        <dbReference type="ARBA" id="ARBA00004479"/>
    </source>
</evidence>
<evidence type="ECO:0000256" key="9">
    <source>
        <dbReference type="ARBA" id="ARBA00022889"/>
    </source>
</evidence>
<feature type="region of interest" description="Disordered" evidence="16">
    <location>
        <begin position="4651"/>
        <end position="4675"/>
    </location>
</feature>
<dbReference type="FunFam" id="2.10.25.10:FF:000151">
    <property type="entry name" value="FAT atypical cadherin 4"/>
    <property type="match status" value="1"/>
</dbReference>
<feature type="domain" description="Cadherin" evidence="21">
    <location>
        <begin position="463"/>
        <end position="568"/>
    </location>
</feature>
<feature type="domain" description="Cadherin" evidence="21">
    <location>
        <begin position="3149"/>
        <end position="3253"/>
    </location>
</feature>
<dbReference type="PROSITE" id="PS00022">
    <property type="entry name" value="EGF_1"/>
    <property type="match status" value="4"/>
</dbReference>
<dbReference type="FunFam" id="2.60.40.60:FF:000041">
    <property type="entry name" value="FAT atypical cadherin 1"/>
    <property type="match status" value="1"/>
</dbReference>
<keyword evidence="23" id="KW-1185">Reference proteome</keyword>
<evidence type="ECO:0000256" key="13">
    <source>
        <dbReference type="ARBA" id="ARBA00023180"/>
    </source>
</evidence>
<evidence type="ECO:0000256" key="10">
    <source>
        <dbReference type="ARBA" id="ARBA00022989"/>
    </source>
</evidence>
<dbReference type="Gene3D" id="2.10.25.10">
    <property type="entry name" value="Laminin"/>
    <property type="match status" value="4"/>
</dbReference>
<dbReference type="PROSITE" id="PS50026">
    <property type="entry name" value="EGF_3"/>
    <property type="match status" value="5"/>
</dbReference>
<dbReference type="Pfam" id="PF07645">
    <property type="entry name" value="EGF_CA"/>
    <property type="match status" value="1"/>
</dbReference>
<feature type="chain" id="PRO_5034918747" evidence="18">
    <location>
        <begin position="22"/>
        <end position="4675"/>
    </location>
</feature>
<name>A0A8C5ASS1_GADMO</name>
<dbReference type="PROSITE" id="PS01187">
    <property type="entry name" value="EGF_CA"/>
    <property type="match status" value="1"/>
</dbReference>
<evidence type="ECO:0000256" key="18">
    <source>
        <dbReference type="SAM" id="SignalP"/>
    </source>
</evidence>
<dbReference type="CDD" id="cd00053">
    <property type="entry name" value="EGF"/>
    <property type="match status" value="1"/>
</dbReference>
<evidence type="ECO:0000256" key="4">
    <source>
        <dbReference type="ARBA" id="ARBA00022536"/>
    </source>
</evidence>
<keyword evidence="4 15" id="KW-0245">EGF-like domain</keyword>
<feature type="domain" description="Cadherin" evidence="21">
    <location>
        <begin position="2305"/>
        <end position="2411"/>
    </location>
</feature>
<dbReference type="InterPro" id="IPR013320">
    <property type="entry name" value="ConA-like_dom_sf"/>
</dbReference>
<evidence type="ECO:0000256" key="8">
    <source>
        <dbReference type="ARBA" id="ARBA00022837"/>
    </source>
</evidence>
<dbReference type="OMA" id="XVIETSD"/>
<dbReference type="InterPro" id="IPR000152">
    <property type="entry name" value="EGF-type_Asp/Asn_hydroxyl_site"/>
</dbReference>
<dbReference type="FunFam" id="2.60.40.60:FF:000021">
    <property type="entry name" value="FAT atypical cadherin 1"/>
    <property type="match status" value="2"/>
</dbReference>
<evidence type="ECO:0000256" key="1">
    <source>
        <dbReference type="ARBA" id="ARBA00004162"/>
    </source>
</evidence>
<feature type="domain" description="Cadherin" evidence="21">
    <location>
        <begin position="1481"/>
        <end position="1586"/>
    </location>
</feature>
<dbReference type="FunFam" id="2.60.40.60:FF:000067">
    <property type="entry name" value="FAT atypical cadherin 1"/>
    <property type="match status" value="1"/>
</dbReference>
<feature type="compositionally biased region" description="Basic and acidic residues" evidence="16">
    <location>
        <begin position="4509"/>
        <end position="4524"/>
    </location>
</feature>
<dbReference type="GO" id="GO:0031175">
    <property type="term" value="P:neuron projection development"/>
    <property type="evidence" value="ECO:0007669"/>
    <property type="project" value="TreeGrafter"/>
</dbReference>
<dbReference type="FunFam" id="2.60.40.60:FF:000052">
    <property type="entry name" value="FAT atypical cadherin 1"/>
    <property type="match status" value="1"/>
</dbReference>
<dbReference type="InterPro" id="IPR001881">
    <property type="entry name" value="EGF-like_Ca-bd_dom"/>
</dbReference>
<organism evidence="22 23">
    <name type="scientific">Gadus morhua</name>
    <name type="common">Atlantic cod</name>
    <dbReference type="NCBI Taxonomy" id="8049"/>
    <lineage>
        <taxon>Eukaryota</taxon>
        <taxon>Metazoa</taxon>
        <taxon>Chordata</taxon>
        <taxon>Craniata</taxon>
        <taxon>Vertebrata</taxon>
        <taxon>Euteleostomi</taxon>
        <taxon>Actinopterygii</taxon>
        <taxon>Neopterygii</taxon>
        <taxon>Teleostei</taxon>
        <taxon>Neoteleostei</taxon>
        <taxon>Acanthomorphata</taxon>
        <taxon>Zeiogadaria</taxon>
        <taxon>Gadariae</taxon>
        <taxon>Gadiformes</taxon>
        <taxon>Gadoidei</taxon>
        <taxon>Gadidae</taxon>
        <taxon>Gadus</taxon>
    </lineage>
</organism>
<feature type="domain" description="Cadherin" evidence="21">
    <location>
        <begin position="2002"/>
        <end position="2103"/>
    </location>
</feature>
<dbReference type="SMART" id="SM00282">
    <property type="entry name" value="LamG"/>
    <property type="match status" value="1"/>
</dbReference>
<dbReference type="FunFam" id="2.60.40.60:FF:000075">
    <property type="entry name" value="FAT atypical cadherin 1"/>
    <property type="match status" value="1"/>
</dbReference>
<feature type="domain" description="Cadherin" evidence="21">
    <location>
        <begin position="574"/>
        <end position="670"/>
    </location>
</feature>
<dbReference type="GO" id="GO:0016477">
    <property type="term" value="P:cell migration"/>
    <property type="evidence" value="ECO:0007669"/>
    <property type="project" value="TreeGrafter"/>
</dbReference>
<dbReference type="FunFam" id="2.60.40.60:FF:000013">
    <property type="entry name" value="Cadherin EGF LAG seven-pass G-type receptor"/>
    <property type="match status" value="3"/>
</dbReference>
<dbReference type="Gene3D" id="2.60.40.60">
    <property type="entry name" value="Cadherins"/>
    <property type="match status" value="34"/>
</dbReference>
<dbReference type="FunFam" id="2.60.40.60:FF:000065">
    <property type="entry name" value="FAT atypical cadherin 1"/>
    <property type="match status" value="1"/>
</dbReference>
<dbReference type="OrthoDB" id="6252479at2759"/>
<dbReference type="GeneID" id="115539974"/>
<dbReference type="PROSITE" id="PS00232">
    <property type="entry name" value="CADHERIN_1"/>
    <property type="match status" value="14"/>
</dbReference>
<reference evidence="22" key="1">
    <citation type="submission" date="2025-08" db="UniProtKB">
        <authorList>
            <consortium name="Ensembl"/>
        </authorList>
    </citation>
    <scope>IDENTIFICATION</scope>
</reference>
<feature type="region of interest" description="Disordered" evidence="16">
    <location>
        <begin position="4554"/>
        <end position="4610"/>
    </location>
</feature>
<dbReference type="InterPro" id="IPR000742">
    <property type="entry name" value="EGF"/>
</dbReference>
<comment type="subcellular location">
    <subcellularLocation>
        <location evidence="1">Cell membrane</location>
        <topology evidence="1">Single-pass membrane protein</topology>
    </subcellularLocation>
    <subcellularLocation>
        <location evidence="2">Membrane</location>
        <topology evidence="2">Single-pass type I membrane protein</topology>
    </subcellularLocation>
</comment>
<dbReference type="SMART" id="SM00181">
    <property type="entry name" value="EGF"/>
    <property type="match status" value="5"/>
</dbReference>
<dbReference type="FunFam" id="2.60.40.60:FF:000066">
    <property type="entry name" value="FAT atypical cadherin 1"/>
    <property type="match status" value="1"/>
</dbReference>
<dbReference type="FunFam" id="2.60.40.60:FF:000061">
    <property type="entry name" value="FAT atypical cadherin 3"/>
    <property type="match status" value="2"/>
</dbReference>
<feature type="domain" description="EGF-like" evidence="20">
    <location>
        <begin position="4118"/>
        <end position="4154"/>
    </location>
</feature>
<dbReference type="FunFam" id="2.60.40.60:FF:000015">
    <property type="entry name" value="FAT atypical cadherin 1"/>
    <property type="match status" value="2"/>
</dbReference>
<dbReference type="PROSITE" id="PS50025">
    <property type="entry name" value="LAM_G_DOMAIN"/>
    <property type="match status" value="1"/>
</dbReference>
<feature type="domain" description="EGF-like" evidence="20">
    <location>
        <begin position="4081"/>
        <end position="4117"/>
    </location>
</feature>
<keyword evidence="12 15" id="KW-1015">Disulfide bond</keyword>
<feature type="domain" description="EGF-like" evidence="20">
    <location>
        <begin position="4042"/>
        <end position="4079"/>
    </location>
</feature>
<feature type="domain" description="Cadherin" evidence="21">
    <location>
        <begin position="1245"/>
        <end position="1342"/>
    </location>
</feature>
<feature type="transmembrane region" description="Helical" evidence="17">
    <location>
        <begin position="4213"/>
        <end position="4233"/>
    </location>
</feature>
<evidence type="ECO:0000256" key="6">
    <source>
        <dbReference type="ARBA" id="ARBA00022729"/>
    </source>
</evidence>
<evidence type="ECO:0000259" key="21">
    <source>
        <dbReference type="PROSITE" id="PS50268"/>
    </source>
</evidence>
<evidence type="ECO:0000256" key="5">
    <source>
        <dbReference type="ARBA" id="ARBA00022692"/>
    </source>
</evidence>
<keyword evidence="6 18" id="KW-0732">Signal</keyword>
<dbReference type="FunFam" id="2.60.40.60:FF:000051">
    <property type="entry name" value="FAT atypical cadherin 1"/>
    <property type="match status" value="1"/>
</dbReference>
<feature type="disulfide bond" evidence="15">
    <location>
        <begin position="4107"/>
        <end position="4116"/>
    </location>
</feature>
<feature type="domain" description="Cadherin" evidence="21">
    <location>
        <begin position="1692"/>
        <end position="1789"/>
    </location>
</feature>
<feature type="domain" description="Cadherin" evidence="21">
    <location>
        <begin position="3254"/>
        <end position="3358"/>
    </location>
</feature>
<dbReference type="FunFam" id="2.60.40.60:FF:000084">
    <property type="entry name" value="FAT atypical cadherin 3"/>
    <property type="match status" value="1"/>
</dbReference>
<feature type="domain" description="Cadherin" evidence="21">
    <location>
        <begin position="1042"/>
        <end position="1138"/>
    </location>
</feature>
<keyword evidence="3" id="KW-1003">Cell membrane</keyword>
<feature type="domain" description="Cadherin" evidence="21">
    <location>
        <begin position="2204"/>
        <end position="2304"/>
    </location>
</feature>
<dbReference type="SMART" id="SM00179">
    <property type="entry name" value="EGF_CA"/>
    <property type="match status" value="3"/>
</dbReference>
<keyword evidence="8 14" id="KW-0106">Calcium</keyword>
<dbReference type="FunFam" id="2.60.40.60:FF:000024">
    <property type="entry name" value="FAT atypical cadherin 3"/>
    <property type="match status" value="1"/>
</dbReference>
<feature type="domain" description="EGF-like" evidence="20">
    <location>
        <begin position="3814"/>
        <end position="3851"/>
    </location>
</feature>
<protein>
    <submittedName>
        <fullName evidence="22">FAT atypical cadherin 1a</fullName>
    </submittedName>
</protein>
<feature type="domain" description="Cadherin" evidence="21">
    <location>
        <begin position="2941"/>
        <end position="3046"/>
    </location>
</feature>
<keyword evidence="5 17" id="KW-0812">Transmembrane</keyword>
<evidence type="ECO:0000313" key="22">
    <source>
        <dbReference type="Ensembl" id="ENSGMOP00000036088.1"/>
    </source>
</evidence>
<dbReference type="GO" id="GO:0048793">
    <property type="term" value="P:pronephros development"/>
    <property type="evidence" value="ECO:0007669"/>
    <property type="project" value="Ensembl"/>
</dbReference>
<evidence type="ECO:0000259" key="19">
    <source>
        <dbReference type="PROSITE" id="PS50025"/>
    </source>
</evidence>
<dbReference type="GO" id="GO:0061386">
    <property type="term" value="P:closure of optic fissure"/>
    <property type="evidence" value="ECO:0007669"/>
    <property type="project" value="Ensembl"/>
</dbReference>
<dbReference type="FunFam" id="2.60.40.60:FF:000107">
    <property type="entry name" value="FAT atypical cadherin 1"/>
    <property type="match status" value="1"/>
</dbReference>
<feature type="domain" description="Cadherin" evidence="21">
    <location>
        <begin position="2725"/>
        <end position="2830"/>
    </location>
</feature>
<dbReference type="GO" id="GO:0045296">
    <property type="term" value="F:cadherin binding"/>
    <property type="evidence" value="ECO:0007669"/>
    <property type="project" value="TreeGrafter"/>
</dbReference>
<dbReference type="FunFam" id="2.60.40.60:FF:000161">
    <property type="entry name" value="FAT atypical cadherin 1"/>
    <property type="match status" value="1"/>
</dbReference>
<dbReference type="InterPro" id="IPR049883">
    <property type="entry name" value="NOTCH1_EGF-like"/>
</dbReference>
<dbReference type="FunFam" id="2.60.40.60:FF:000053">
    <property type="entry name" value="FAT atypical cadherin 3"/>
    <property type="match status" value="1"/>
</dbReference>
<dbReference type="FunFam" id="2.60.40.60:FF:000033">
    <property type="entry name" value="FAT atypical cadherin 1"/>
    <property type="match status" value="1"/>
</dbReference>